<dbReference type="SUPFAM" id="SSF47413">
    <property type="entry name" value="lambda repressor-like DNA-binding domains"/>
    <property type="match status" value="1"/>
</dbReference>
<dbReference type="GO" id="GO:0003700">
    <property type="term" value="F:DNA-binding transcription factor activity"/>
    <property type="evidence" value="ECO:0007669"/>
    <property type="project" value="TreeGrafter"/>
</dbReference>
<dbReference type="SUPFAM" id="SSF53822">
    <property type="entry name" value="Periplasmic binding protein-like I"/>
    <property type="match status" value="1"/>
</dbReference>
<dbReference type="InterPro" id="IPR010982">
    <property type="entry name" value="Lambda_DNA-bd_dom_sf"/>
</dbReference>
<dbReference type="CDD" id="cd01392">
    <property type="entry name" value="HTH_LacI"/>
    <property type="match status" value="1"/>
</dbReference>
<keyword evidence="6" id="KW-1185">Reference proteome</keyword>
<dbReference type="SMART" id="SM00354">
    <property type="entry name" value="HTH_LACI"/>
    <property type="match status" value="1"/>
</dbReference>
<dbReference type="PROSITE" id="PS00356">
    <property type="entry name" value="HTH_LACI_1"/>
    <property type="match status" value="1"/>
</dbReference>
<evidence type="ECO:0000313" key="6">
    <source>
        <dbReference type="Proteomes" id="UP001151071"/>
    </source>
</evidence>
<evidence type="ECO:0000259" key="4">
    <source>
        <dbReference type="PROSITE" id="PS50932"/>
    </source>
</evidence>
<dbReference type="InterPro" id="IPR000843">
    <property type="entry name" value="HTH_LacI"/>
</dbReference>
<feature type="domain" description="HTH lacI-type" evidence="4">
    <location>
        <begin position="3"/>
        <end position="57"/>
    </location>
</feature>
<dbReference type="Gene3D" id="1.10.260.40">
    <property type="entry name" value="lambda repressor-like DNA-binding domains"/>
    <property type="match status" value="1"/>
</dbReference>
<keyword evidence="3" id="KW-0804">Transcription</keyword>
<reference evidence="5" key="1">
    <citation type="submission" date="2022-12" db="EMBL/GenBank/DDBJ databases">
        <title>Draft genome sequence of the thermophilic strain Brevibacillus thermoruber HT42, isolated from Los Humeros, Puebla, Mexico, with biotechnological potential.</title>
        <authorList>
            <person name="Lara Sanchez J."/>
            <person name="Solis Palacios R."/>
            <person name="Bustos Baena A.S."/>
            <person name="Ruz Baez A.E."/>
            <person name="Espinosa Luna G."/>
            <person name="Oliart Ros R.M."/>
        </authorList>
    </citation>
    <scope>NUCLEOTIDE SEQUENCE</scope>
    <source>
        <strain evidence="5">HT42</strain>
    </source>
</reference>
<dbReference type="Pfam" id="PF13377">
    <property type="entry name" value="Peripla_BP_3"/>
    <property type="match status" value="1"/>
</dbReference>
<organism evidence="5 6">
    <name type="scientific">Brevibacillus thermoruber</name>
    <dbReference type="NCBI Taxonomy" id="33942"/>
    <lineage>
        <taxon>Bacteria</taxon>
        <taxon>Bacillati</taxon>
        <taxon>Bacillota</taxon>
        <taxon>Bacilli</taxon>
        <taxon>Bacillales</taxon>
        <taxon>Paenibacillaceae</taxon>
        <taxon>Brevibacillus</taxon>
    </lineage>
</organism>
<dbReference type="Gene3D" id="3.40.50.2300">
    <property type="match status" value="2"/>
</dbReference>
<comment type="caution">
    <text evidence="5">The sequence shown here is derived from an EMBL/GenBank/DDBJ whole genome shotgun (WGS) entry which is preliminary data.</text>
</comment>
<dbReference type="GO" id="GO:0000976">
    <property type="term" value="F:transcription cis-regulatory region binding"/>
    <property type="evidence" value="ECO:0007669"/>
    <property type="project" value="TreeGrafter"/>
</dbReference>
<dbReference type="PRINTS" id="PR00036">
    <property type="entry name" value="HTHLACI"/>
</dbReference>
<keyword evidence="1" id="KW-0805">Transcription regulation</keyword>
<evidence type="ECO:0000256" key="1">
    <source>
        <dbReference type="ARBA" id="ARBA00023015"/>
    </source>
</evidence>
<dbReference type="Pfam" id="PF00356">
    <property type="entry name" value="LacI"/>
    <property type="match status" value="1"/>
</dbReference>
<dbReference type="RefSeq" id="WP_271140387.1">
    <property type="nucleotide sequence ID" value="NZ_JAPYYP010000018.1"/>
</dbReference>
<dbReference type="CDD" id="cd06294">
    <property type="entry name" value="PBP1_MalR-like"/>
    <property type="match status" value="1"/>
</dbReference>
<keyword evidence="2 5" id="KW-0238">DNA-binding</keyword>
<gene>
    <name evidence="5" type="ORF">O3V59_14130</name>
</gene>
<dbReference type="EMBL" id="JAPYYP010000018">
    <property type="protein sequence ID" value="MDA5109503.1"/>
    <property type="molecule type" value="Genomic_DNA"/>
</dbReference>
<dbReference type="PANTHER" id="PTHR30146">
    <property type="entry name" value="LACI-RELATED TRANSCRIPTIONAL REPRESSOR"/>
    <property type="match status" value="1"/>
</dbReference>
<sequence>MSVTIKDVARAAGVSPSTVSRVLSHHPKISPATVRKVREAMEALGYHPNIMAKSLVSKSTQTIGLVLPRSVEEFVNPFFSEVLRGMLACAQSAGYDVLMSSANSRPEELESVNRMILGRRVDGIILMAPRKADPLVDLLLEHDFPFVLLGRSLERSDLLCVNNNNVQAAFDATRHLIAQGHEHIGFVSGPPDMVVSEDRLEGYKRALAEAGLPFRQEWVMTAEMLQAGAFHATSLMMSQPERPTAFVVIDDVIAFGFIRQLYEAGMRVPDDVSVVSFNNIMLSELSNPPISTVDIGIYHLGYTTVQLLIRKLAGETITQPQIVLPHRLIVRGSSARQPDA</sequence>
<name>A0A9X3Z471_9BACL</name>
<dbReference type="AlphaFoldDB" id="A0A9X3Z471"/>
<dbReference type="Proteomes" id="UP001151071">
    <property type="component" value="Unassembled WGS sequence"/>
</dbReference>
<accession>A0A9X3Z471</accession>
<evidence type="ECO:0000256" key="2">
    <source>
        <dbReference type="ARBA" id="ARBA00023125"/>
    </source>
</evidence>
<protein>
    <submittedName>
        <fullName evidence="5">LacI family DNA-binding transcriptional regulator</fullName>
    </submittedName>
</protein>
<evidence type="ECO:0000256" key="3">
    <source>
        <dbReference type="ARBA" id="ARBA00023163"/>
    </source>
</evidence>
<dbReference type="InterPro" id="IPR046335">
    <property type="entry name" value="LacI/GalR-like_sensor"/>
</dbReference>
<proteinExistence type="predicted"/>
<dbReference type="PROSITE" id="PS50932">
    <property type="entry name" value="HTH_LACI_2"/>
    <property type="match status" value="1"/>
</dbReference>
<dbReference type="PANTHER" id="PTHR30146:SF109">
    <property type="entry name" value="HTH-TYPE TRANSCRIPTIONAL REGULATOR GALS"/>
    <property type="match status" value="1"/>
</dbReference>
<dbReference type="InterPro" id="IPR028082">
    <property type="entry name" value="Peripla_BP_I"/>
</dbReference>
<evidence type="ECO:0000313" key="5">
    <source>
        <dbReference type="EMBL" id="MDA5109503.1"/>
    </source>
</evidence>